<dbReference type="AlphaFoldDB" id="A0A5C6CTD7"/>
<evidence type="ECO:0000313" key="3">
    <source>
        <dbReference type="Proteomes" id="UP000318437"/>
    </source>
</evidence>
<proteinExistence type="predicted"/>
<evidence type="ECO:0000256" key="1">
    <source>
        <dbReference type="SAM" id="MobiDB-lite"/>
    </source>
</evidence>
<feature type="compositionally biased region" description="Basic residues" evidence="1">
    <location>
        <begin position="145"/>
        <end position="154"/>
    </location>
</feature>
<dbReference type="EMBL" id="SJPS01000003">
    <property type="protein sequence ID" value="TWU27792.1"/>
    <property type="molecule type" value="Genomic_DNA"/>
</dbReference>
<dbReference type="OrthoDB" id="280002at2"/>
<dbReference type="SUPFAM" id="SSF140566">
    <property type="entry name" value="FlgN-like"/>
    <property type="match status" value="1"/>
</dbReference>
<comment type="caution">
    <text evidence="2">The sequence shown here is derived from an EMBL/GenBank/DDBJ whole genome shotgun (WGS) entry which is preliminary data.</text>
</comment>
<organism evidence="2 3">
    <name type="scientific">Bythopirellula polymerisocia</name>
    <dbReference type="NCBI Taxonomy" id="2528003"/>
    <lineage>
        <taxon>Bacteria</taxon>
        <taxon>Pseudomonadati</taxon>
        <taxon>Planctomycetota</taxon>
        <taxon>Planctomycetia</taxon>
        <taxon>Pirellulales</taxon>
        <taxon>Lacipirellulaceae</taxon>
        <taxon>Bythopirellula</taxon>
    </lineage>
</organism>
<feature type="compositionally biased region" description="Low complexity" evidence="1">
    <location>
        <begin position="132"/>
        <end position="144"/>
    </location>
</feature>
<feature type="region of interest" description="Disordered" evidence="1">
    <location>
        <begin position="132"/>
        <end position="164"/>
    </location>
</feature>
<protein>
    <submittedName>
        <fullName evidence="2">FlgN protein</fullName>
    </submittedName>
</protein>
<evidence type="ECO:0000313" key="2">
    <source>
        <dbReference type="EMBL" id="TWU27792.1"/>
    </source>
</evidence>
<name>A0A5C6CTD7_9BACT</name>
<gene>
    <name evidence="2" type="ORF">Pla144_25690</name>
</gene>
<dbReference type="GO" id="GO:0044780">
    <property type="term" value="P:bacterial-type flagellum assembly"/>
    <property type="evidence" value="ECO:0007669"/>
    <property type="project" value="InterPro"/>
</dbReference>
<accession>A0A5C6CTD7</accession>
<reference evidence="2 3" key="1">
    <citation type="submission" date="2019-02" db="EMBL/GenBank/DDBJ databases">
        <title>Deep-cultivation of Planctomycetes and their phenomic and genomic characterization uncovers novel biology.</title>
        <authorList>
            <person name="Wiegand S."/>
            <person name="Jogler M."/>
            <person name="Boedeker C."/>
            <person name="Pinto D."/>
            <person name="Vollmers J."/>
            <person name="Rivas-Marin E."/>
            <person name="Kohn T."/>
            <person name="Peeters S.H."/>
            <person name="Heuer A."/>
            <person name="Rast P."/>
            <person name="Oberbeckmann S."/>
            <person name="Bunk B."/>
            <person name="Jeske O."/>
            <person name="Meyerdierks A."/>
            <person name="Storesund J.E."/>
            <person name="Kallscheuer N."/>
            <person name="Luecker S."/>
            <person name="Lage O.M."/>
            <person name="Pohl T."/>
            <person name="Merkel B.J."/>
            <person name="Hornburger P."/>
            <person name="Mueller R.-W."/>
            <person name="Bruemmer F."/>
            <person name="Labrenz M."/>
            <person name="Spormann A.M."/>
            <person name="Op Den Camp H."/>
            <person name="Overmann J."/>
            <person name="Amann R."/>
            <person name="Jetten M.S.M."/>
            <person name="Mascher T."/>
            <person name="Medema M.H."/>
            <person name="Devos D.P."/>
            <person name="Kaster A.-K."/>
            <person name="Ovreas L."/>
            <person name="Rohde M."/>
            <person name="Galperin M.Y."/>
            <person name="Jogler C."/>
        </authorList>
    </citation>
    <scope>NUCLEOTIDE SEQUENCE [LARGE SCALE GENOMIC DNA]</scope>
    <source>
        <strain evidence="2 3">Pla144</strain>
    </source>
</reference>
<keyword evidence="3" id="KW-1185">Reference proteome</keyword>
<dbReference type="InterPro" id="IPR036679">
    <property type="entry name" value="FlgN-like_sf"/>
</dbReference>
<sequence>MVGNRLPKQKSTFVTNLSTDKLADLVAKRHSCLVQLHKLGVRQSEYIATGEISLLLRLLSVKNQLIVALQSIEQQLAPFHDQNPEMRQWDSAEARENCSRQAAECKKLLDQVMGLECENEKKMTQRRDQIAQQLRTSQASASARRAYHAHHTRPQAKPVPLDGDSVSLGFSAHLDLQTGP</sequence>
<dbReference type="Proteomes" id="UP000318437">
    <property type="component" value="Unassembled WGS sequence"/>
</dbReference>